<feature type="transmembrane region" description="Helical" evidence="1">
    <location>
        <begin position="168"/>
        <end position="186"/>
    </location>
</feature>
<dbReference type="Proteomes" id="UP000184204">
    <property type="component" value="Unassembled WGS sequence"/>
</dbReference>
<feature type="transmembrane region" description="Helical" evidence="1">
    <location>
        <begin position="145"/>
        <end position="162"/>
    </location>
</feature>
<keyword evidence="4" id="KW-1185">Reference proteome</keyword>
<keyword evidence="1" id="KW-1133">Transmembrane helix</keyword>
<accession>A0A110A7A8</accession>
<feature type="transmembrane region" description="Helical" evidence="1">
    <location>
        <begin position="34"/>
        <end position="59"/>
    </location>
</feature>
<feature type="transmembrane region" description="Helical" evidence="1">
    <location>
        <begin position="207"/>
        <end position="227"/>
    </location>
</feature>
<evidence type="ECO:0008006" key="6">
    <source>
        <dbReference type="Google" id="ProtNLM"/>
    </source>
</evidence>
<evidence type="ECO:0000313" key="2">
    <source>
        <dbReference type="EMBL" id="AMJ41838.1"/>
    </source>
</evidence>
<dbReference type="Proteomes" id="UP000068026">
    <property type="component" value="Chromosome"/>
</dbReference>
<protein>
    <recommendedName>
        <fullName evidence="6">Glycerophosphoryl diester phosphodiesterase membrane domain-containing protein</fullName>
    </recommendedName>
</protein>
<evidence type="ECO:0000256" key="1">
    <source>
        <dbReference type="SAM" id="Phobius"/>
    </source>
</evidence>
<evidence type="ECO:0000313" key="5">
    <source>
        <dbReference type="Proteomes" id="UP000184204"/>
    </source>
</evidence>
<evidence type="ECO:0000313" key="3">
    <source>
        <dbReference type="EMBL" id="SHF04811.1"/>
    </source>
</evidence>
<proteinExistence type="predicted"/>
<reference evidence="5" key="3">
    <citation type="submission" date="2016-11" db="EMBL/GenBank/DDBJ databases">
        <authorList>
            <person name="Jaros S."/>
            <person name="Januszkiewicz K."/>
            <person name="Wedrychowicz H."/>
        </authorList>
    </citation>
    <scope>NUCLEOTIDE SEQUENCE [LARGE SCALE GENOMIC DNA]</scope>
    <source>
        <strain evidence="5">DSM 1682</strain>
    </source>
</reference>
<feature type="transmembrane region" description="Helical" evidence="1">
    <location>
        <begin position="102"/>
        <end position="124"/>
    </location>
</feature>
<reference evidence="4" key="2">
    <citation type="submission" date="2016-01" db="EMBL/GenBank/DDBJ databases">
        <authorList>
            <person name="Poehlein A."/>
            <person name="Schlien K."/>
            <person name="Gottschalk G."/>
            <person name="Buckel W."/>
            <person name="Daniel R."/>
        </authorList>
    </citation>
    <scope>NUCLEOTIDE SEQUENCE [LARGE SCALE GENOMIC DNA]</scope>
    <source>
        <strain evidence="4">X2</strain>
    </source>
</reference>
<keyword evidence="1" id="KW-0472">Membrane</keyword>
<dbReference type="AlphaFoldDB" id="A0A110A7A8"/>
<dbReference type="KEGG" id="cpro:CPRO_22710"/>
<dbReference type="EMBL" id="CP014223">
    <property type="protein sequence ID" value="AMJ41838.1"/>
    <property type="molecule type" value="Genomic_DNA"/>
</dbReference>
<organism evidence="3 5">
    <name type="scientific">Anaerotignum propionicum DSM 1682</name>
    <dbReference type="NCBI Taxonomy" id="991789"/>
    <lineage>
        <taxon>Bacteria</taxon>
        <taxon>Bacillati</taxon>
        <taxon>Bacillota</taxon>
        <taxon>Clostridia</taxon>
        <taxon>Lachnospirales</taxon>
        <taxon>Anaerotignaceae</taxon>
        <taxon>Anaerotignum</taxon>
    </lineage>
</organism>
<sequence length="291" mass="32973">MRYTSSVDFLVRKGGSMLEAINTKELKLMDILSIAMKLFVGNLPMVMVVVAFLFFPISILNAMILDRLNIGVQLIESLNTTEAILENMPAFKDAALSFFQNYLLLIAMYLFLEPIGVISIAKIAKKSICGDPIHMQEIIGESMNCLWSVIITAVPYFFLIFIAGMLFIIPGVYLGIIWTFYVYAIGLRQKRGWKALEYSMKLTKGRFWQTVLVILTIFLIALGWDWIFGTVKLILPQHIGTDILSYTLSYIVASFASIALTVLFMNREVVLLGERQVKEYTLDSTIDEDNK</sequence>
<dbReference type="EMBL" id="FQUA01000014">
    <property type="protein sequence ID" value="SHF04811.1"/>
    <property type="molecule type" value="Genomic_DNA"/>
</dbReference>
<feature type="transmembrane region" description="Helical" evidence="1">
    <location>
        <begin position="247"/>
        <end position="265"/>
    </location>
</feature>
<keyword evidence="1" id="KW-0812">Transmembrane</keyword>
<reference evidence="3" key="4">
    <citation type="submission" date="2016-11" db="EMBL/GenBank/DDBJ databases">
        <authorList>
            <person name="Varghese N."/>
            <person name="Submissions S."/>
        </authorList>
    </citation>
    <scope>NUCLEOTIDE SEQUENCE</scope>
    <source>
        <strain evidence="3">DSM 1682</strain>
    </source>
</reference>
<gene>
    <name evidence="2" type="ORF">CPRO_22710</name>
    <name evidence="3" type="ORF">SAMN02745151_02624</name>
</gene>
<evidence type="ECO:0000313" key="4">
    <source>
        <dbReference type="Proteomes" id="UP000068026"/>
    </source>
</evidence>
<name>A0A110A7A8_ANAPI</name>
<reference evidence="2 4" key="1">
    <citation type="journal article" date="2016" name="Genome Announc.">
        <title>Complete Genome Sequence of the Amino Acid-Fermenting Clostridium propionicum X2 (DSM 1682).</title>
        <authorList>
            <person name="Poehlein A."/>
            <person name="Schlien K."/>
            <person name="Chowdhury N.P."/>
            <person name="Gottschalk G."/>
            <person name="Buckel W."/>
            <person name="Daniel R."/>
        </authorList>
    </citation>
    <scope>NUCLEOTIDE SEQUENCE [LARGE SCALE GENOMIC DNA]</scope>
    <source>
        <strain evidence="2 4">X2</strain>
    </source>
</reference>